<dbReference type="OrthoDB" id="159299at2759"/>
<dbReference type="PANTHER" id="PTHR15371:SF0">
    <property type="entry name" value="SD19278P"/>
    <property type="match status" value="1"/>
</dbReference>
<sequence length="238" mass="24680">MIFSSLFGGQSSSQPSSNESPSSDLFASTSFSHPSTSAPSTTSTNNSNTHSSDTTIEVPTALGTLTTASAFDPKKLHPLAELGDNLDFLTLEEDKLQDLGGGISVLPSRGWTDDLCVGTGTTYLSGLALGGMWGFREGLVRPLGNKPSFKLRLNSVLNGCTRRGSFMGNSLGVLAIFYNLSNSSLDAIRGKHDVFNALGAAALSGGIYKATAGVRPAMVGAGLMTAAAGAWSFFKTLV</sequence>
<organism evidence="6 7">
    <name type="scientific">Tremella mesenterica</name>
    <name type="common">Jelly fungus</name>
    <dbReference type="NCBI Taxonomy" id="5217"/>
    <lineage>
        <taxon>Eukaryota</taxon>
        <taxon>Fungi</taxon>
        <taxon>Dikarya</taxon>
        <taxon>Basidiomycota</taxon>
        <taxon>Agaricomycotina</taxon>
        <taxon>Tremellomycetes</taxon>
        <taxon>Tremellales</taxon>
        <taxon>Tremellaceae</taxon>
        <taxon>Tremella</taxon>
    </lineage>
</organism>
<reference evidence="6 7" key="1">
    <citation type="submission" date="2016-06" db="EMBL/GenBank/DDBJ databases">
        <title>Evolution of pathogenesis and genome organization in the Tremellales.</title>
        <authorList>
            <person name="Cuomo C."/>
            <person name="Litvintseva A."/>
            <person name="Heitman J."/>
            <person name="Chen Y."/>
            <person name="Sun S."/>
            <person name="Springer D."/>
            <person name="Dromer F."/>
            <person name="Young S."/>
            <person name="Zeng Q."/>
            <person name="Chapman S."/>
            <person name="Gujja S."/>
            <person name="Saif S."/>
            <person name="Birren B."/>
        </authorList>
    </citation>
    <scope>NUCLEOTIDE SEQUENCE [LARGE SCALE GENOMIC DNA]</scope>
    <source>
        <strain evidence="6 7">ATCC 28783</strain>
    </source>
</reference>
<keyword evidence="2" id="KW-0812">Transmembrane</keyword>
<gene>
    <name evidence="6" type="ORF">M231_00496</name>
</gene>
<evidence type="ECO:0000313" key="7">
    <source>
        <dbReference type="Proteomes" id="UP000289152"/>
    </source>
</evidence>
<dbReference type="GO" id="GO:0030150">
    <property type="term" value="P:protein import into mitochondrial matrix"/>
    <property type="evidence" value="ECO:0007669"/>
    <property type="project" value="TreeGrafter"/>
</dbReference>
<protein>
    <submittedName>
        <fullName evidence="6">Mitochondrial import inner membrane translocase subunit</fullName>
    </submittedName>
</protein>
<dbReference type="FunCoup" id="A0A4Q1BVH5">
    <property type="interactions" value="471"/>
</dbReference>
<name>A0A4Q1BVH5_TREME</name>
<evidence type="ECO:0000256" key="2">
    <source>
        <dbReference type="ARBA" id="ARBA00022692"/>
    </source>
</evidence>
<dbReference type="GO" id="GO:0008320">
    <property type="term" value="F:protein transmembrane transporter activity"/>
    <property type="evidence" value="ECO:0007669"/>
    <property type="project" value="TreeGrafter"/>
</dbReference>
<dbReference type="AlphaFoldDB" id="A0A4Q1BVH5"/>
<dbReference type="STRING" id="5217.A0A4Q1BVH5"/>
<accession>A0A4Q1BVH5</accession>
<keyword evidence="3" id="KW-1133">Transmembrane helix</keyword>
<comment type="subcellular location">
    <subcellularLocation>
        <location evidence="1">Membrane</location>
        <topology evidence="1">Multi-pass membrane protein</topology>
    </subcellularLocation>
</comment>
<evidence type="ECO:0000256" key="3">
    <source>
        <dbReference type="ARBA" id="ARBA00022989"/>
    </source>
</evidence>
<proteinExistence type="predicted"/>
<dbReference type="InParanoid" id="A0A4Q1BVH5"/>
<dbReference type="VEuPathDB" id="FungiDB:TREMEDRAFT_23453"/>
<keyword evidence="4" id="KW-0472">Membrane</keyword>
<dbReference type="EMBL" id="SDIL01000003">
    <property type="protein sequence ID" value="RXK42139.1"/>
    <property type="molecule type" value="Genomic_DNA"/>
</dbReference>
<evidence type="ECO:0000256" key="1">
    <source>
        <dbReference type="ARBA" id="ARBA00004141"/>
    </source>
</evidence>
<evidence type="ECO:0000256" key="4">
    <source>
        <dbReference type="ARBA" id="ARBA00023136"/>
    </source>
</evidence>
<comment type="caution">
    <text evidence="6">The sequence shown here is derived from an EMBL/GenBank/DDBJ whole genome shotgun (WGS) entry which is preliminary data.</text>
</comment>
<keyword evidence="7" id="KW-1185">Reference proteome</keyword>
<dbReference type="GO" id="GO:0005744">
    <property type="term" value="C:TIM23 mitochondrial import inner membrane translocase complex"/>
    <property type="evidence" value="ECO:0007669"/>
    <property type="project" value="TreeGrafter"/>
</dbReference>
<dbReference type="InterPro" id="IPR045238">
    <property type="entry name" value="Tim23-like"/>
</dbReference>
<evidence type="ECO:0000313" key="6">
    <source>
        <dbReference type="EMBL" id="RXK42139.1"/>
    </source>
</evidence>
<dbReference type="Pfam" id="PF02466">
    <property type="entry name" value="Tim17"/>
    <property type="match status" value="1"/>
</dbReference>
<dbReference type="Proteomes" id="UP000289152">
    <property type="component" value="Unassembled WGS sequence"/>
</dbReference>
<dbReference type="PANTHER" id="PTHR15371">
    <property type="entry name" value="TIM23"/>
    <property type="match status" value="1"/>
</dbReference>
<evidence type="ECO:0000256" key="5">
    <source>
        <dbReference type="SAM" id="MobiDB-lite"/>
    </source>
</evidence>
<feature type="region of interest" description="Disordered" evidence="5">
    <location>
        <begin position="1"/>
        <end position="54"/>
    </location>
</feature>